<keyword evidence="1" id="KW-0343">GTPase activation</keyword>
<dbReference type="PRINTS" id="PR00019">
    <property type="entry name" value="LEURICHRPT"/>
</dbReference>
<dbReference type="SMART" id="SM00368">
    <property type="entry name" value="LRR_RI"/>
    <property type="match status" value="3"/>
</dbReference>
<dbReference type="RefSeq" id="WP_194539307.1">
    <property type="nucleotide sequence ID" value="NZ_JACEFB010000014.1"/>
</dbReference>
<dbReference type="EMBL" id="JACEFB010000014">
    <property type="protein sequence ID" value="MBA2227443.1"/>
    <property type="molecule type" value="Genomic_DNA"/>
</dbReference>
<dbReference type="InterPro" id="IPR027038">
    <property type="entry name" value="RanGap"/>
</dbReference>
<dbReference type="GO" id="GO:0005096">
    <property type="term" value="F:GTPase activator activity"/>
    <property type="evidence" value="ECO:0007669"/>
    <property type="project" value="UniProtKB-KW"/>
</dbReference>
<comment type="caution">
    <text evidence="4">The sequence shown here is derived from an EMBL/GenBank/DDBJ whole genome shotgun (WGS) entry which is preliminary data.</text>
</comment>
<dbReference type="PANTHER" id="PTHR24113">
    <property type="entry name" value="RAN GTPASE-ACTIVATING PROTEIN 1"/>
    <property type="match status" value="1"/>
</dbReference>
<dbReference type="Pfam" id="PF13516">
    <property type="entry name" value="LRR_6"/>
    <property type="match status" value="3"/>
</dbReference>
<dbReference type="Gene3D" id="3.80.10.10">
    <property type="entry name" value="Ribonuclease Inhibitor"/>
    <property type="match status" value="2"/>
</dbReference>
<dbReference type="SMART" id="SM00369">
    <property type="entry name" value="LRR_TYP"/>
    <property type="match status" value="2"/>
</dbReference>
<evidence type="ECO:0000256" key="2">
    <source>
        <dbReference type="ARBA" id="ARBA00022614"/>
    </source>
</evidence>
<dbReference type="PROSITE" id="PS51450">
    <property type="entry name" value="LRR"/>
    <property type="match status" value="1"/>
</dbReference>
<dbReference type="InterPro" id="IPR032675">
    <property type="entry name" value="LRR_dom_sf"/>
</dbReference>
<accession>A0A7V8VG69</accession>
<dbReference type="AlphaFoldDB" id="A0A7V8VG69"/>
<gene>
    <name evidence="4" type="ORF">H0921_14890</name>
</gene>
<protein>
    <submittedName>
        <fullName evidence="4">Uncharacterized protein</fullName>
    </submittedName>
</protein>
<organism evidence="4 5">
    <name type="scientific">Thermogemmata fonticola</name>
    <dbReference type="NCBI Taxonomy" id="2755323"/>
    <lineage>
        <taxon>Bacteria</taxon>
        <taxon>Pseudomonadati</taxon>
        <taxon>Planctomycetota</taxon>
        <taxon>Planctomycetia</taxon>
        <taxon>Gemmatales</taxon>
        <taxon>Gemmataceae</taxon>
        <taxon>Thermogemmata</taxon>
    </lineage>
</organism>
<reference evidence="4 5" key="1">
    <citation type="submission" date="2020-07" db="EMBL/GenBank/DDBJ databases">
        <title>Thermogemmata thermophila gen. nov., sp. nov., a novel moderate thermophilic planctomycete from a Kamchatka hot spring.</title>
        <authorList>
            <person name="Elcheninov A.G."/>
            <person name="Podosokorskaya O.A."/>
            <person name="Kovaleva O.L."/>
            <person name="Novikov A."/>
            <person name="Bonch-Osmolovskaya E.A."/>
            <person name="Toshchakov S.V."/>
            <person name="Kublanov I.V."/>
        </authorList>
    </citation>
    <scope>NUCLEOTIDE SEQUENCE [LARGE SCALE GENOMIC DNA]</scope>
    <source>
        <strain evidence="4 5">2918</strain>
    </source>
</reference>
<keyword evidence="3" id="KW-0677">Repeat</keyword>
<name>A0A7V8VG69_9BACT</name>
<dbReference type="GO" id="GO:0048471">
    <property type="term" value="C:perinuclear region of cytoplasm"/>
    <property type="evidence" value="ECO:0007669"/>
    <property type="project" value="TreeGrafter"/>
</dbReference>
<dbReference type="SUPFAM" id="SSF52047">
    <property type="entry name" value="RNI-like"/>
    <property type="match status" value="1"/>
</dbReference>
<evidence type="ECO:0000313" key="5">
    <source>
        <dbReference type="Proteomes" id="UP000542342"/>
    </source>
</evidence>
<dbReference type="Proteomes" id="UP000542342">
    <property type="component" value="Unassembled WGS sequence"/>
</dbReference>
<dbReference type="GO" id="GO:0031267">
    <property type="term" value="F:small GTPase binding"/>
    <property type="evidence" value="ECO:0007669"/>
    <property type="project" value="TreeGrafter"/>
</dbReference>
<dbReference type="InterPro" id="IPR001611">
    <property type="entry name" value="Leu-rich_rpt"/>
</dbReference>
<dbReference type="InterPro" id="IPR003591">
    <property type="entry name" value="Leu-rich_rpt_typical-subtyp"/>
</dbReference>
<keyword evidence="2" id="KW-0433">Leucine-rich repeat</keyword>
<dbReference type="Pfam" id="PF00560">
    <property type="entry name" value="LRR_1"/>
    <property type="match status" value="1"/>
</dbReference>
<dbReference type="GO" id="GO:0006913">
    <property type="term" value="P:nucleocytoplasmic transport"/>
    <property type="evidence" value="ECO:0007669"/>
    <property type="project" value="TreeGrafter"/>
</dbReference>
<dbReference type="GO" id="GO:0005829">
    <property type="term" value="C:cytosol"/>
    <property type="evidence" value="ECO:0007669"/>
    <property type="project" value="TreeGrafter"/>
</dbReference>
<proteinExistence type="predicted"/>
<evidence type="ECO:0000256" key="1">
    <source>
        <dbReference type="ARBA" id="ARBA00022468"/>
    </source>
</evidence>
<sequence>MRLRWADYLDDRGQHDWAELIRLQLSLAHLPTGDPPPPEWREREAELNLRLGQQWFHELEGLLAAPPQFRYGLPDAVAVDASVFLRRAPELFARLPIRRLRLLEPVAVWPKLWDCPWLKGIEELDLCGAELTRCDLTPLFRSSSLQSLQRLDLSFNQLEDAALLPWRRGCSFPYLRCLALNDNRLTDRVLSLLADTPCSVHLNELDLARNDITAAGLSELAAHPWPELHQLRLSGNPLGDRGLALLATSPLLLRAAQQHGLLELHGHPQVRISAAGIEPLVHSEAAEYLRVVDLGHQQLGDDGLVSLLGSRRWPCLRRLCLPRNRITDRGIVRLRSHWPHWLAQLRTLDLSGNRLTSFGVGLLTAALPSDKPGAALDISGNLHHTLPRHSSTASSDSRSRTAFISELHLLRQRISHPRRPHS</sequence>
<evidence type="ECO:0000313" key="4">
    <source>
        <dbReference type="EMBL" id="MBA2227443.1"/>
    </source>
</evidence>
<keyword evidence="5" id="KW-1185">Reference proteome</keyword>
<dbReference type="PANTHER" id="PTHR24113:SF12">
    <property type="entry name" value="RAN GTPASE-ACTIVATING PROTEIN 1"/>
    <property type="match status" value="1"/>
</dbReference>
<evidence type="ECO:0000256" key="3">
    <source>
        <dbReference type="ARBA" id="ARBA00022737"/>
    </source>
</evidence>